<evidence type="ECO:0000313" key="2">
    <source>
        <dbReference type="Proteomes" id="UP000217065"/>
    </source>
</evidence>
<dbReference type="RefSeq" id="WP_094941363.1">
    <property type="nucleotide sequence ID" value="NZ_NOKQ01000128.1"/>
</dbReference>
<evidence type="ECO:0000313" key="1">
    <source>
        <dbReference type="EMBL" id="OZS79456.1"/>
    </source>
</evidence>
<dbReference type="EMBL" id="NOKQ01000128">
    <property type="protein sequence ID" value="OZS79456.1"/>
    <property type="molecule type" value="Genomic_DNA"/>
</dbReference>
<sequence length="138" mass="16352">MRNNGLKPSTFKHVEAELANYHETQKEIAKRREELMYPTMSEELVGSRGSMVSDPTSAKAARIVMDRRLRELERIEDAITSVYDRLEEKPKQLVHMVYWTRNKKTWEGVAMELEIGRTTLFRWRNEIIKEIADRLGWK</sequence>
<protein>
    <recommendedName>
        <fullName evidence="3">Transcriptional regulator</fullName>
    </recommendedName>
</protein>
<keyword evidence="2" id="KW-1185">Reference proteome</keyword>
<evidence type="ECO:0008006" key="3">
    <source>
        <dbReference type="Google" id="ProtNLM"/>
    </source>
</evidence>
<comment type="caution">
    <text evidence="1">The sequence shown here is derived from an EMBL/GenBank/DDBJ whole genome shotgun (WGS) entry which is preliminary data.</text>
</comment>
<name>A0A264W794_9BACL</name>
<dbReference type="NCBIfam" id="TIGR01636">
    <property type="entry name" value="phage_rinA"/>
    <property type="match status" value="1"/>
</dbReference>
<reference evidence="1 2" key="1">
    <citation type="submission" date="2017-07" db="EMBL/GenBank/DDBJ databases">
        <title>Tetzosporium hominis gen.nov. sp.nov.</title>
        <authorList>
            <person name="Tetz G."/>
            <person name="Tetz V."/>
        </authorList>
    </citation>
    <scope>NUCLEOTIDE SEQUENCE [LARGE SCALE GENOMIC DNA]</scope>
    <source>
        <strain evidence="1 2">VT-49</strain>
    </source>
</reference>
<organism evidence="1 2">
    <name type="scientific">Tetzosporium hominis</name>
    <dbReference type="NCBI Taxonomy" id="2020506"/>
    <lineage>
        <taxon>Bacteria</taxon>
        <taxon>Bacillati</taxon>
        <taxon>Bacillota</taxon>
        <taxon>Bacilli</taxon>
        <taxon>Bacillales</taxon>
        <taxon>Caryophanaceae</taxon>
        <taxon>Tetzosporium</taxon>
    </lineage>
</organism>
<gene>
    <name evidence="1" type="ORF">CF394_00700</name>
</gene>
<dbReference type="InterPro" id="IPR006523">
    <property type="entry name" value="RinA"/>
</dbReference>
<accession>A0A264W794</accession>
<dbReference type="AlphaFoldDB" id="A0A264W794"/>
<dbReference type="Proteomes" id="UP000217065">
    <property type="component" value="Unassembled WGS sequence"/>
</dbReference>
<proteinExistence type="predicted"/>
<dbReference type="OrthoDB" id="2735906at2"/>